<feature type="signal peptide" evidence="1">
    <location>
        <begin position="1"/>
        <end position="20"/>
    </location>
</feature>
<feature type="chain" id="PRO_5012941133" evidence="1">
    <location>
        <begin position="21"/>
        <end position="344"/>
    </location>
</feature>
<dbReference type="Proteomes" id="UP000198432">
    <property type="component" value="Unassembled WGS sequence"/>
</dbReference>
<sequence length="344" mass="38463">MKQLLLITLFLFLPFSYSNAQESVVVTESTLKVAGLGEEAFYYGFAKGDEIVFDFSEANGKELKELEIIELPSSSKFSDYKVKKVQDKRIKVTKTGIYKFRLSNSSLGGRVCRLKIQRIPASENTRIFDSSVYWRTVQDTTYTTKQERYLVRADTAIVKVTDQVAPVSSTTAVNGNPNKTVVEFTLPAGTVSWSYYIGVGATGEKAYDGARDKFVNTAAASVAKLPGYGPMAALALYGINYFSKAQGEDNVKYWFITDWDNVLLFKAGKQFYQYKSGDVINEASQMKAPNRGKVYLGLLNDNVMDQIQVNVHATAITVTPVWGTRQVRQMHVQARQEPYLNALK</sequence>
<evidence type="ECO:0000313" key="3">
    <source>
        <dbReference type="Proteomes" id="UP000198432"/>
    </source>
</evidence>
<dbReference type="AlphaFoldDB" id="A0A239DU21"/>
<keyword evidence="3" id="KW-1185">Reference proteome</keyword>
<accession>A0A239DU21</accession>
<organism evidence="2 3">
    <name type="scientific">Pontibacter ummariensis</name>
    <dbReference type="NCBI Taxonomy" id="1610492"/>
    <lineage>
        <taxon>Bacteria</taxon>
        <taxon>Pseudomonadati</taxon>
        <taxon>Bacteroidota</taxon>
        <taxon>Cytophagia</taxon>
        <taxon>Cytophagales</taxon>
        <taxon>Hymenobacteraceae</taxon>
        <taxon>Pontibacter</taxon>
    </lineage>
</organism>
<protein>
    <submittedName>
        <fullName evidence="2">Uncharacterized protein</fullName>
    </submittedName>
</protein>
<dbReference type="RefSeq" id="WP_146133183.1">
    <property type="nucleotide sequence ID" value="NZ_FZOQ01000005.1"/>
</dbReference>
<reference evidence="3" key="1">
    <citation type="submission" date="2017-06" db="EMBL/GenBank/DDBJ databases">
        <authorList>
            <person name="Varghese N."/>
            <person name="Submissions S."/>
        </authorList>
    </citation>
    <scope>NUCLEOTIDE SEQUENCE [LARGE SCALE GENOMIC DNA]</scope>
    <source>
        <strain evidence="3">NKM1</strain>
    </source>
</reference>
<gene>
    <name evidence="2" type="ORF">SAMN06296052_105107</name>
</gene>
<name>A0A239DU21_9BACT</name>
<evidence type="ECO:0000256" key="1">
    <source>
        <dbReference type="SAM" id="SignalP"/>
    </source>
</evidence>
<evidence type="ECO:0000313" key="2">
    <source>
        <dbReference type="EMBL" id="SNS35418.1"/>
    </source>
</evidence>
<proteinExistence type="predicted"/>
<dbReference type="EMBL" id="FZOQ01000005">
    <property type="protein sequence ID" value="SNS35418.1"/>
    <property type="molecule type" value="Genomic_DNA"/>
</dbReference>
<keyword evidence="1" id="KW-0732">Signal</keyword>